<dbReference type="AlphaFoldDB" id="A0A3D9CK52"/>
<evidence type="ECO:0000256" key="1">
    <source>
        <dbReference type="ARBA" id="ARBA00022679"/>
    </source>
</evidence>
<keyword evidence="2" id="KW-0012">Acyltransferase</keyword>
<dbReference type="InterPro" id="IPR000182">
    <property type="entry name" value="GNAT_dom"/>
</dbReference>
<dbReference type="SUPFAM" id="SSF55729">
    <property type="entry name" value="Acyl-CoA N-acyltransferases (Nat)"/>
    <property type="match status" value="1"/>
</dbReference>
<feature type="domain" description="N-acetyltransferase" evidence="3">
    <location>
        <begin position="4"/>
        <end position="173"/>
    </location>
</feature>
<dbReference type="Proteomes" id="UP000256769">
    <property type="component" value="Unassembled WGS sequence"/>
</dbReference>
<dbReference type="CDD" id="cd04301">
    <property type="entry name" value="NAT_SF"/>
    <property type="match status" value="1"/>
</dbReference>
<dbReference type="PANTHER" id="PTHR43877:SF2">
    <property type="entry name" value="AMINOALKYLPHOSPHONATE N-ACETYLTRANSFERASE-RELATED"/>
    <property type="match status" value="1"/>
</dbReference>
<evidence type="ECO:0000313" key="5">
    <source>
        <dbReference type="Proteomes" id="UP000256769"/>
    </source>
</evidence>
<dbReference type="GO" id="GO:0016747">
    <property type="term" value="F:acyltransferase activity, transferring groups other than amino-acyl groups"/>
    <property type="evidence" value="ECO:0007669"/>
    <property type="project" value="InterPro"/>
</dbReference>
<evidence type="ECO:0000313" key="4">
    <source>
        <dbReference type="EMBL" id="REC66122.1"/>
    </source>
</evidence>
<organism evidence="4 5">
    <name type="scientific">Chryseobacterium flavum</name>
    <dbReference type="NCBI Taxonomy" id="415851"/>
    <lineage>
        <taxon>Bacteria</taxon>
        <taxon>Pseudomonadati</taxon>
        <taxon>Bacteroidota</taxon>
        <taxon>Flavobacteriia</taxon>
        <taxon>Flavobacteriales</taxon>
        <taxon>Weeksellaceae</taxon>
        <taxon>Chryseobacterium group</taxon>
        <taxon>Chryseobacterium</taxon>
    </lineage>
</organism>
<keyword evidence="5" id="KW-1185">Reference proteome</keyword>
<dbReference type="Pfam" id="PF00583">
    <property type="entry name" value="Acetyltransf_1"/>
    <property type="match status" value="1"/>
</dbReference>
<dbReference type="EMBL" id="QNUE01000010">
    <property type="protein sequence ID" value="REC66122.1"/>
    <property type="molecule type" value="Genomic_DNA"/>
</dbReference>
<comment type="caution">
    <text evidence="4">The sequence shown here is derived from an EMBL/GenBank/DDBJ whole genome shotgun (WGS) entry which is preliminary data.</text>
</comment>
<keyword evidence="1 4" id="KW-0808">Transferase</keyword>
<gene>
    <name evidence="4" type="ORF">DRF59_13415</name>
</gene>
<accession>A0A3D9CK52</accession>
<evidence type="ECO:0000259" key="3">
    <source>
        <dbReference type="PROSITE" id="PS51186"/>
    </source>
</evidence>
<evidence type="ECO:0000256" key="2">
    <source>
        <dbReference type="ARBA" id="ARBA00023315"/>
    </source>
</evidence>
<dbReference type="OrthoDB" id="7205533at2"/>
<sequence>MSSIIINKVSTEDVEIIQNLGIQTFSETFAEDNTEEAMKKYLEESFNTEKIKSELSNPDSLFYIAWEEDNPVGYLKVNTGNAQTELQDETSLEIERIYVKKSHHGKKVGQLLYNKALETAQQLGKSYLWLGVWEKNLRAINFYSKNGFVEFNKHIFRLGEEEQTDLMMKKNTGLDR</sequence>
<dbReference type="InterPro" id="IPR016181">
    <property type="entry name" value="Acyl_CoA_acyltransferase"/>
</dbReference>
<dbReference type="Gene3D" id="3.40.630.30">
    <property type="match status" value="1"/>
</dbReference>
<protein>
    <submittedName>
        <fullName evidence="4">GNAT family N-acetyltransferase</fullName>
    </submittedName>
</protein>
<proteinExistence type="predicted"/>
<reference evidence="4 5" key="1">
    <citation type="journal article" date="2007" name="Int. J. Syst. Evol. Microbiol.">
        <title>Chryseobacterium flavum sp. nov., isolated from polluted soil.</title>
        <authorList>
            <person name="Zhou Y."/>
            <person name="Dong J."/>
            <person name="Wang X."/>
            <person name="Huang X."/>
            <person name="Zhang K.Y."/>
            <person name="Zhang Y.Q."/>
            <person name="Guo Y.F."/>
            <person name="Lai R."/>
            <person name="Li W.J."/>
        </authorList>
    </citation>
    <scope>NUCLEOTIDE SEQUENCE [LARGE SCALE GENOMIC DNA]</scope>
    <source>
        <strain evidence="4 5">KCTC 12877</strain>
    </source>
</reference>
<dbReference type="InterPro" id="IPR050832">
    <property type="entry name" value="Bact_Acetyltransf"/>
</dbReference>
<dbReference type="PROSITE" id="PS51186">
    <property type="entry name" value="GNAT"/>
    <property type="match status" value="1"/>
</dbReference>
<dbReference type="RefSeq" id="WP_115960941.1">
    <property type="nucleotide sequence ID" value="NZ_CBCRVL010000011.1"/>
</dbReference>
<name>A0A3D9CK52_9FLAO</name>
<dbReference type="PANTHER" id="PTHR43877">
    <property type="entry name" value="AMINOALKYLPHOSPHONATE N-ACETYLTRANSFERASE-RELATED-RELATED"/>
    <property type="match status" value="1"/>
</dbReference>